<evidence type="ECO:0000313" key="6">
    <source>
        <dbReference type="EMBL" id="OWF48990.1"/>
    </source>
</evidence>
<dbReference type="GO" id="GO:0005856">
    <property type="term" value="C:cytoskeleton"/>
    <property type="evidence" value="ECO:0007669"/>
    <property type="project" value="UniProtKB-SubCell"/>
</dbReference>
<dbReference type="InterPro" id="IPR003108">
    <property type="entry name" value="GAR_dom"/>
</dbReference>
<keyword evidence="7" id="KW-1185">Reference proteome</keyword>
<feature type="compositionally biased region" description="Polar residues" evidence="4">
    <location>
        <begin position="88"/>
        <end position="99"/>
    </location>
</feature>
<name>A0A210QJR8_MIZYE</name>
<feature type="region of interest" description="Disordered" evidence="4">
    <location>
        <begin position="295"/>
        <end position="331"/>
    </location>
</feature>
<keyword evidence="3" id="KW-0206">Cytoskeleton</keyword>
<evidence type="ECO:0000256" key="1">
    <source>
        <dbReference type="ARBA" id="ARBA00004245"/>
    </source>
</evidence>
<dbReference type="InterPro" id="IPR036534">
    <property type="entry name" value="GAR_dom_sf"/>
</dbReference>
<feature type="compositionally biased region" description="Basic and acidic residues" evidence="4">
    <location>
        <begin position="162"/>
        <end position="205"/>
    </location>
</feature>
<feature type="region of interest" description="Disordered" evidence="4">
    <location>
        <begin position="19"/>
        <end position="50"/>
    </location>
</feature>
<dbReference type="GO" id="GO:0008017">
    <property type="term" value="F:microtubule binding"/>
    <property type="evidence" value="ECO:0007669"/>
    <property type="project" value="InterPro"/>
</dbReference>
<evidence type="ECO:0000259" key="5">
    <source>
        <dbReference type="Pfam" id="PF02187"/>
    </source>
</evidence>
<proteinExistence type="predicted"/>
<reference evidence="6 7" key="1">
    <citation type="journal article" date="2017" name="Nat. Ecol. Evol.">
        <title>Scallop genome provides insights into evolution of bilaterian karyotype and development.</title>
        <authorList>
            <person name="Wang S."/>
            <person name="Zhang J."/>
            <person name="Jiao W."/>
            <person name="Li J."/>
            <person name="Xun X."/>
            <person name="Sun Y."/>
            <person name="Guo X."/>
            <person name="Huan P."/>
            <person name="Dong B."/>
            <person name="Zhang L."/>
            <person name="Hu X."/>
            <person name="Sun X."/>
            <person name="Wang J."/>
            <person name="Zhao C."/>
            <person name="Wang Y."/>
            <person name="Wang D."/>
            <person name="Huang X."/>
            <person name="Wang R."/>
            <person name="Lv J."/>
            <person name="Li Y."/>
            <person name="Zhang Z."/>
            <person name="Liu B."/>
            <person name="Lu W."/>
            <person name="Hui Y."/>
            <person name="Liang J."/>
            <person name="Zhou Z."/>
            <person name="Hou R."/>
            <person name="Li X."/>
            <person name="Liu Y."/>
            <person name="Li H."/>
            <person name="Ning X."/>
            <person name="Lin Y."/>
            <person name="Zhao L."/>
            <person name="Xing Q."/>
            <person name="Dou J."/>
            <person name="Li Y."/>
            <person name="Mao J."/>
            <person name="Guo H."/>
            <person name="Dou H."/>
            <person name="Li T."/>
            <person name="Mu C."/>
            <person name="Jiang W."/>
            <person name="Fu Q."/>
            <person name="Fu X."/>
            <person name="Miao Y."/>
            <person name="Liu J."/>
            <person name="Yu Q."/>
            <person name="Li R."/>
            <person name="Liao H."/>
            <person name="Li X."/>
            <person name="Kong Y."/>
            <person name="Jiang Z."/>
            <person name="Chourrout D."/>
            <person name="Li R."/>
            <person name="Bao Z."/>
        </authorList>
    </citation>
    <scope>NUCLEOTIDE SEQUENCE [LARGE SCALE GENOMIC DNA]</scope>
    <source>
        <strain evidence="6 7">PY_sf001</strain>
    </source>
</reference>
<feature type="domain" description="GAR" evidence="5">
    <location>
        <begin position="254"/>
        <end position="274"/>
    </location>
</feature>
<feature type="compositionally biased region" description="Polar residues" evidence="4">
    <location>
        <begin position="308"/>
        <end position="331"/>
    </location>
</feature>
<evidence type="ECO:0000313" key="7">
    <source>
        <dbReference type="Proteomes" id="UP000242188"/>
    </source>
</evidence>
<feature type="region of interest" description="Disordered" evidence="4">
    <location>
        <begin position="74"/>
        <end position="99"/>
    </location>
</feature>
<feature type="region of interest" description="Disordered" evidence="4">
    <location>
        <begin position="162"/>
        <end position="239"/>
    </location>
</feature>
<comment type="subcellular location">
    <subcellularLocation>
        <location evidence="1">Cytoplasm</location>
        <location evidence="1">Cytoskeleton</location>
    </subcellularLocation>
</comment>
<evidence type="ECO:0000256" key="4">
    <source>
        <dbReference type="SAM" id="MobiDB-lite"/>
    </source>
</evidence>
<dbReference type="EMBL" id="NEDP02003316">
    <property type="protein sequence ID" value="OWF48990.1"/>
    <property type="molecule type" value="Genomic_DNA"/>
</dbReference>
<evidence type="ECO:0000256" key="2">
    <source>
        <dbReference type="ARBA" id="ARBA00022490"/>
    </source>
</evidence>
<comment type="caution">
    <text evidence="6">The sequence shown here is derived from an EMBL/GenBank/DDBJ whole genome shotgun (WGS) entry which is preliminary data.</text>
</comment>
<sequence length="331" mass="37766">MKLCEELKQWKLFLPNQPLMLPFAPSMPRRKSRSRPRRKRKPPDPPEKVTITVNDTGGRTVAVERVVPKREKQVLRRLSREEAGENEAANSRSQNISTQTTLQDLEFLITDPRIQETRGPRRAWLPEEVVYTRQTTAHRTYHTGDTTLNVEHRSTDNIVVQIDKHGSARVDNEKGQEDKENGRRENEHGQRVEGGDTRDKEETNRKFTNNGKRITFSDETDKTMAQTDKEKTDGTTSVRAPSKVAKACGHKLPMVRVGGGWMEVPDYLRSHVPMHVHVENTKDGQEGNLIIRSQRPRSQMFSKKGESPSWTATLSRGTKGSASTTMRQRLV</sequence>
<protein>
    <recommendedName>
        <fullName evidence="5">GAR domain-containing protein</fullName>
    </recommendedName>
</protein>
<feature type="compositionally biased region" description="Basic residues" evidence="4">
    <location>
        <begin position="28"/>
        <end position="41"/>
    </location>
</feature>
<feature type="compositionally biased region" description="Basic and acidic residues" evidence="4">
    <location>
        <begin position="74"/>
        <end position="83"/>
    </location>
</feature>
<dbReference type="Gene3D" id="3.30.920.20">
    <property type="entry name" value="Gas2-like domain"/>
    <property type="match status" value="1"/>
</dbReference>
<dbReference type="SUPFAM" id="SSF143575">
    <property type="entry name" value="GAS2 domain-like"/>
    <property type="match status" value="1"/>
</dbReference>
<organism evidence="6 7">
    <name type="scientific">Mizuhopecten yessoensis</name>
    <name type="common">Japanese scallop</name>
    <name type="synonym">Patinopecten yessoensis</name>
    <dbReference type="NCBI Taxonomy" id="6573"/>
    <lineage>
        <taxon>Eukaryota</taxon>
        <taxon>Metazoa</taxon>
        <taxon>Spiralia</taxon>
        <taxon>Lophotrochozoa</taxon>
        <taxon>Mollusca</taxon>
        <taxon>Bivalvia</taxon>
        <taxon>Autobranchia</taxon>
        <taxon>Pteriomorphia</taxon>
        <taxon>Pectinida</taxon>
        <taxon>Pectinoidea</taxon>
        <taxon>Pectinidae</taxon>
        <taxon>Mizuhopecten</taxon>
    </lineage>
</organism>
<dbReference type="Pfam" id="PF02187">
    <property type="entry name" value="GAS2"/>
    <property type="match status" value="1"/>
</dbReference>
<dbReference type="Proteomes" id="UP000242188">
    <property type="component" value="Unassembled WGS sequence"/>
</dbReference>
<gene>
    <name evidence="6" type="ORF">KP79_PYT06973</name>
</gene>
<accession>A0A210QJR8</accession>
<dbReference type="AlphaFoldDB" id="A0A210QJR8"/>
<feature type="compositionally biased region" description="Basic and acidic residues" evidence="4">
    <location>
        <begin position="215"/>
        <end position="233"/>
    </location>
</feature>
<evidence type="ECO:0000256" key="3">
    <source>
        <dbReference type="ARBA" id="ARBA00023212"/>
    </source>
</evidence>
<keyword evidence="2" id="KW-0963">Cytoplasm</keyword>
<dbReference type="OrthoDB" id="10373281at2759"/>